<dbReference type="KEGG" id="hms:HMU00280"/>
<dbReference type="RefSeq" id="WP_013022392.1">
    <property type="nucleotide sequence ID" value="NC_013949.1"/>
</dbReference>
<evidence type="ECO:0000313" key="1">
    <source>
        <dbReference type="EMBL" id="CBG39292.1"/>
    </source>
</evidence>
<accession>D3UFM1</accession>
<dbReference type="eggNOG" id="ENOG5031AUI">
    <property type="taxonomic scope" value="Bacteria"/>
</dbReference>
<dbReference type="Proteomes" id="UP000001522">
    <property type="component" value="Chromosome"/>
</dbReference>
<organism evidence="1 2">
    <name type="scientific">Helicobacter mustelae (strain ATCC 43772 / CCUG 25715 / CIP 103759 / LMG 18044 / NCTC 12198 / R85-136P)</name>
    <name type="common">Campylobacter mustelae</name>
    <dbReference type="NCBI Taxonomy" id="679897"/>
    <lineage>
        <taxon>Bacteria</taxon>
        <taxon>Pseudomonadati</taxon>
        <taxon>Campylobacterota</taxon>
        <taxon>Epsilonproteobacteria</taxon>
        <taxon>Campylobacterales</taxon>
        <taxon>Helicobacteraceae</taxon>
        <taxon>Helicobacter</taxon>
    </lineage>
</organism>
<reference evidence="1 2" key="1">
    <citation type="journal article" date="2010" name="BMC Genomics">
        <title>Comparative genomics and proteomics of Helicobacter mustelae, an ulcerogenic and carcinogenic gastric pathogen.</title>
        <authorList>
            <person name="O'Toole P.W."/>
            <person name="Snelling W.J."/>
            <person name="Canchaya C."/>
            <person name="Forde B.M."/>
            <person name="Hardie K.R."/>
            <person name="Josenhans C."/>
            <person name="Graham R.L.J."/>
            <person name="McMullan G."/>
            <person name="Parkhill J."/>
            <person name="Belda E."/>
            <person name="Bentley S.D."/>
        </authorList>
    </citation>
    <scope>NUCLEOTIDE SEQUENCE [LARGE SCALE GENOMIC DNA]</scope>
    <source>
        <strain evidence="2">ATCC 43772 / LMG 18044 / NCTC 12198 / 12198</strain>
    </source>
</reference>
<evidence type="ECO:0000313" key="2">
    <source>
        <dbReference type="Proteomes" id="UP000001522"/>
    </source>
</evidence>
<sequence length="66" mass="7680">MSENPAKDTFALQLDRALQDLQKCQKERNYDSCLKCEKFFECPVRKSYVSAVYKSMNKGEQGGFEF</sequence>
<gene>
    <name evidence="1" type="ordered locus">HMU00280</name>
</gene>
<dbReference type="AlphaFoldDB" id="D3UFM1"/>
<name>D3UFM1_HELM1</name>
<dbReference type="EMBL" id="FN555004">
    <property type="protein sequence ID" value="CBG39292.1"/>
    <property type="molecule type" value="Genomic_DNA"/>
</dbReference>
<dbReference type="STRING" id="679897.HMU00280"/>
<protein>
    <submittedName>
        <fullName evidence="1">Uncharacterized protein</fullName>
    </submittedName>
</protein>
<proteinExistence type="predicted"/>
<dbReference type="HOGENOM" id="CLU_195206_0_0_7"/>
<keyword evidence="2" id="KW-1185">Reference proteome</keyword>